<dbReference type="SUPFAM" id="SSF46689">
    <property type="entry name" value="Homeodomain-like"/>
    <property type="match status" value="1"/>
</dbReference>
<dbReference type="FunFam" id="3.40.50.300:FF:000006">
    <property type="entry name" value="DNA-binding transcriptional regulator NtrC"/>
    <property type="match status" value="1"/>
</dbReference>
<dbReference type="Pfam" id="PF25601">
    <property type="entry name" value="AAA_lid_14"/>
    <property type="match status" value="1"/>
</dbReference>
<dbReference type="InterPro" id="IPR058031">
    <property type="entry name" value="AAA_lid_NorR"/>
</dbReference>
<dbReference type="InterPro" id="IPR025944">
    <property type="entry name" value="Sigma_54_int_dom_CS"/>
</dbReference>
<feature type="coiled-coil region" evidence="6">
    <location>
        <begin position="139"/>
        <end position="176"/>
    </location>
</feature>
<dbReference type="GO" id="GO:0003677">
    <property type="term" value="F:DNA binding"/>
    <property type="evidence" value="ECO:0007669"/>
    <property type="project" value="UniProtKB-KW"/>
</dbReference>
<dbReference type="Gene3D" id="1.10.8.60">
    <property type="match status" value="1"/>
</dbReference>
<dbReference type="SUPFAM" id="SSF55785">
    <property type="entry name" value="PYP-like sensor domain (PAS domain)"/>
    <property type="match status" value="1"/>
</dbReference>
<feature type="domain" description="Sigma-54 factor interaction" evidence="7">
    <location>
        <begin position="179"/>
        <end position="408"/>
    </location>
</feature>
<dbReference type="PROSITE" id="PS00676">
    <property type="entry name" value="SIGMA54_INTERACT_2"/>
    <property type="match status" value="1"/>
</dbReference>
<dbReference type="PROSITE" id="PS50045">
    <property type="entry name" value="SIGMA54_INTERACT_4"/>
    <property type="match status" value="1"/>
</dbReference>
<dbReference type="Pfam" id="PF13426">
    <property type="entry name" value="PAS_9"/>
    <property type="match status" value="1"/>
</dbReference>
<evidence type="ECO:0000313" key="10">
    <source>
        <dbReference type="Proteomes" id="UP000675664"/>
    </source>
</evidence>
<keyword evidence="10" id="KW-1185">Reference proteome</keyword>
<keyword evidence="6" id="KW-0175">Coiled coil</keyword>
<dbReference type="PROSITE" id="PS00688">
    <property type="entry name" value="SIGMA54_INTERACT_3"/>
    <property type="match status" value="1"/>
</dbReference>
<dbReference type="Proteomes" id="UP000675664">
    <property type="component" value="Unassembled WGS sequence"/>
</dbReference>
<evidence type="ECO:0000256" key="1">
    <source>
        <dbReference type="ARBA" id="ARBA00022741"/>
    </source>
</evidence>
<dbReference type="InterPro" id="IPR025943">
    <property type="entry name" value="Sigma_54_int_dom_ATP-bd_2"/>
</dbReference>
<dbReference type="CDD" id="cd00009">
    <property type="entry name" value="AAA"/>
    <property type="match status" value="1"/>
</dbReference>
<dbReference type="PROSITE" id="PS50112">
    <property type="entry name" value="PAS"/>
    <property type="match status" value="1"/>
</dbReference>
<protein>
    <submittedName>
        <fullName evidence="9">Sigma 54-interacting transcriptional regulator</fullName>
    </submittedName>
</protein>
<dbReference type="Gene3D" id="3.30.450.20">
    <property type="entry name" value="PAS domain"/>
    <property type="match status" value="1"/>
</dbReference>
<evidence type="ECO:0000256" key="2">
    <source>
        <dbReference type="ARBA" id="ARBA00022840"/>
    </source>
</evidence>
<reference evidence="9" key="2">
    <citation type="submission" date="2021-04" db="EMBL/GenBank/DDBJ databases">
        <authorList>
            <person name="Liu J."/>
        </authorList>
    </citation>
    <scope>NUCLEOTIDE SEQUENCE</scope>
    <source>
        <strain evidence="9">BAD-6</strain>
    </source>
</reference>
<evidence type="ECO:0000313" key="9">
    <source>
        <dbReference type="EMBL" id="MBR0599845.1"/>
    </source>
</evidence>
<dbReference type="NCBIfam" id="TIGR00229">
    <property type="entry name" value="sensory_box"/>
    <property type="match status" value="1"/>
</dbReference>
<evidence type="ECO:0000256" key="3">
    <source>
        <dbReference type="ARBA" id="ARBA00023015"/>
    </source>
</evidence>
<reference evidence="9" key="1">
    <citation type="submission" date="2021-04" db="EMBL/GenBank/DDBJ databases">
        <title>Sinoanaerobacter chloroacetimidivorans sp. nov., an obligate anaerobic bacterium isolated from anaerobic sludge.</title>
        <authorList>
            <person name="Bao Y."/>
        </authorList>
    </citation>
    <scope>NUCLEOTIDE SEQUENCE</scope>
    <source>
        <strain evidence="9">BAD-6</strain>
    </source>
</reference>
<dbReference type="InterPro" id="IPR002078">
    <property type="entry name" value="Sigma_54_int"/>
</dbReference>
<dbReference type="GO" id="GO:0005524">
    <property type="term" value="F:ATP binding"/>
    <property type="evidence" value="ECO:0007669"/>
    <property type="project" value="UniProtKB-KW"/>
</dbReference>
<comment type="caution">
    <text evidence="9">The sequence shown here is derived from an EMBL/GenBank/DDBJ whole genome shotgun (WGS) entry which is preliminary data.</text>
</comment>
<evidence type="ECO:0000259" key="8">
    <source>
        <dbReference type="PROSITE" id="PS50112"/>
    </source>
</evidence>
<evidence type="ECO:0000259" key="7">
    <source>
        <dbReference type="PROSITE" id="PS50045"/>
    </source>
</evidence>
<dbReference type="InterPro" id="IPR000014">
    <property type="entry name" value="PAS"/>
</dbReference>
<keyword evidence="2" id="KW-0067">ATP-binding</keyword>
<name>A0A8J8B4Z7_9FIRM</name>
<feature type="domain" description="PAS" evidence="8">
    <location>
        <begin position="34"/>
        <end position="86"/>
    </location>
</feature>
<evidence type="ECO:0000256" key="6">
    <source>
        <dbReference type="SAM" id="Coils"/>
    </source>
</evidence>
<dbReference type="Gene3D" id="3.40.50.300">
    <property type="entry name" value="P-loop containing nucleotide triphosphate hydrolases"/>
    <property type="match status" value="1"/>
</dbReference>
<dbReference type="RefSeq" id="WP_227019977.1">
    <property type="nucleotide sequence ID" value="NZ_JAGSND010000017.1"/>
</dbReference>
<dbReference type="SMART" id="SM00382">
    <property type="entry name" value="AAA"/>
    <property type="match status" value="1"/>
</dbReference>
<organism evidence="9 10">
    <name type="scientific">Sinanaerobacter chloroacetimidivorans</name>
    <dbReference type="NCBI Taxonomy" id="2818044"/>
    <lineage>
        <taxon>Bacteria</taxon>
        <taxon>Bacillati</taxon>
        <taxon>Bacillota</taxon>
        <taxon>Clostridia</taxon>
        <taxon>Peptostreptococcales</taxon>
        <taxon>Anaerovoracaceae</taxon>
        <taxon>Sinanaerobacter</taxon>
    </lineage>
</organism>
<sequence length="494" mass="56062">MNSSEELTGRLQEDNLALKAQIAEMEEELEFLRAEKMTALVLGDAIADGICIVDSNGIVISINRCYTEITEITEEEIVGKSIREMLDNQYFSDAVSLEVLEKKQKISAMSTIYRNDRKVLLVGTPFFDANNNISKVITVMRNMTELIRLKEELETAELKKRQYKEELKSLKRERNENGFIGKDPSIARVKELIQYVAQTDATVLITGETGSGKEVVAREIFKQSKRKNGPYVKVNCSAIPENLLESELFGYVKGAFTGADRKDKKGLFETANNGTILLDEISEMPLKLQTKILRVLQERELTRVGGTESIKINTRVIASTNKNLEDMVKQNLFRADLYYRLNVFPIKLPSLRDRRDDIPDIAAAFLMKFNRIYDKSKSFSNEAITALLGYEWPGNVRELENIVERLVIISSNRILTKEDVERIIYMGEKKPSVINSINIGQLSLKQAVQEYEKEILERVLKECGNSYAAAEVLKTTQPTIVRKAQALGIPLRKK</sequence>
<keyword evidence="1" id="KW-0547">Nucleotide-binding</keyword>
<keyword evidence="4" id="KW-0238">DNA-binding</keyword>
<keyword evidence="3" id="KW-0805">Transcription regulation</keyword>
<dbReference type="Pfam" id="PF00158">
    <property type="entry name" value="Sigma54_activat"/>
    <property type="match status" value="1"/>
</dbReference>
<dbReference type="SUPFAM" id="SSF52540">
    <property type="entry name" value="P-loop containing nucleoside triphosphate hydrolases"/>
    <property type="match status" value="1"/>
</dbReference>
<dbReference type="InterPro" id="IPR027417">
    <property type="entry name" value="P-loop_NTPase"/>
</dbReference>
<accession>A0A8J8B4Z7</accession>
<keyword evidence="5" id="KW-0804">Transcription</keyword>
<dbReference type="AlphaFoldDB" id="A0A8J8B4Z7"/>
<dbReference type="EMBL" id="JAGSND010000017">
    <property type="protein sequence ID" value="MBR0599845.1"/>
    <property type="molecule type" value="Genomic_DNA"/>
</dbReference>
<gene>
    <name evidence="9" type="ORF">KCX82_18330</name>
</gene>
<dbReference type="InterPro" id="IPR009057">
    <property type="entry name" value="Homeodomain-like_sf"/>
</dbReference>
<dbReference type="InterPro" id="IPR003593">
    <property type="entry name" value="AAA+_ATPase"/>
</dbReference>
<dbReference type="Gene3D" id="1.10.10.60">
    <property type="entry name" value="Homeodomain-like"/>
    <property type="match status" value="1"/>
</dbReference>
<dbReference type="GO" id="GO:0006355">
    <property type="term" value="P:regulation of DNA-templated transcription"/>
    <property type="evidence" value="ECO:0007669"/>
    <property type="project" value="InterPro"/>
</dbReference>
<dbReference type="PROSITE" id="PS00675">
    <property type="entry name" value="SIGMA54_INTERACT_1"/>
    <property type="match status" value="1"/>
</dbReference>
<dbReference type="SMART" id="SM00091">
    <property type="entry name" value="PAS"/>
    <property type="match status" value="1"/>
</dbReference>
<feature type="coiled-coil region" evidence="6">
    <location>
        <begin position="8"/>
        <end position="42"/>
    </location>
</feature>
<dbReference type="PANTHER" id="PTHR32071">
    <property type="entry name" value="TRANSCRIPTIONAL REGULATORY PROTEIN"/>
    <property type="match status" value="1"/>
</dbReference>
<dbReference type="InterPro" id="IPR035965">
    <property type="entry name" value="PAS-like_dom_sf"/>
</dbReference>
<proteinExistence type="predicted"/>
<evidence type="ECO:0000256" key="4">
    <source>
        <dbReference type="ARBA" id="ARBA00023125"/>
    </source>
</evidence>
<evidence type="ECO:0000256" key="5">
    <source>
        <dbReference type="ARBA" id="ARBA00023163"/>
    </source>
</evidence>
<dbReference type="InterPro" id="IPR025662">
    <property type="entry name" value="Sigma_54_int_dom_ATP-bd_1"/>
</dbReference>